<organism evidence="2 3">
    <name type="scientific">Speluncibacter jeojiensis</name>
    <dbReference type="NCBI Taxonomy" id="2710754"/>
    <lineage>
        <taxon>Bacteria</taxon>
        <taxon>Bacillati</taxon>
        <taxon>Actinomycetota</taxon>
        <taxon>Actinomycetes</taxon>
        <taxon>Mycobacteriales</taxon>
        <taxon>Speluncibacteraceae</taxon>
        <taxon>Speluncibacter</taxon>
    </lineage>
</organism>
<dbReference type="InterPro" id="IPR046112">
    <property type="entry name" value="DUF6049"/>
</dbReference>
<dbReference type="Proteomes" id="UP001152755">
    <property type="component" value="Unassembled WGS sequence"/>
</dbReference>
<feature type="chain" id="PRO_5040857371" evidence="1">
    <location>
        <begin position="36"/>
        <end position="817"/>
    </location>
</feature>
<comment type="caution">
    <text evidence="2">The sequence shown here is derived from an EMBL/GenBank/DDBJ whole genome shotgun (WGS) entry which is preliminary data.</text>
</comment>
<dbReference type="AlphaFoldDB" id="A0A9X4M0H8"/>
<reference evidence="2" key="1">
    <citation type="submission" date="2022-08" db="EMBL/GenBank/DDBJ databases">
        <title>Genome analysis of Corynebacteriales strain.</title>
        <authorList>
            <person name="Lee S.D."/>
        </authorList>
    </citation>
    <scope>NUCLEOTIDE SEQUENCE</scope>
    <source>
        <strain evidence="2">D3-21</strain>
    </source>
</reference>
<evidence type="ECO:0000313" key="2">
    <source>
        <dbReference type="EMBL" id="MDG3014564.1"/>
    </source>
</evidence>
<gene>
    <name evidence="2" type="ORF">NVS88_08330</name>
</gene>
<sequence length="817" mass="83688">MRARSTLPRIWRPLRRPAATVAVAAAVCAFPTAFPATVPDAHAAGAVAADTAALSRSETSGPSKDAHSPKFLSLSIDRVTPDSVTSASDPIVSVAGTVSNVGDRPVSDIAVRIQRAAAVSSAAGLRTSLGMDQSNYEIAGAFKTVSKELTPGQRAGFTLTMPLRSLTGASLNITKPGVYPMLVNVNGTPDYGGRARLDDEKFLLPVLGVPADPTATDPTGTAAQPVVPSTTRPVPVTMLYPIAAPPKLAAGTPAGGQPIRLIDDSLATSLTPAGRLGGLLSALSFATGPTVDADHKLASGVCLAVDPDLLVTVNAMTQGYRVAEHPADPTGPTRAGTGQQAARDWLAQLRGLAGKMCTTSLPFAQVDLDALARVGAPGLTTDALASPAVIVDKILGISSVRGLTWPDSGALSSPAATMVASLGQSTALLAADAVQTSGAGGPPPTGRLGGDDGGLSVALFDVPAADALAATGAQIQTPDFTPARERLDLSDDSRTARLQDALGAMVWPALGGEGESGSSGTAQSAGAPTARRAVVLAPPQVWTVDADEASAVLTTLSTLIRSELATPRPLAAVLAEAAAPGGPRLSLDEPDHEGVPDAITDRASNQLPRIDSLTAMVVDDPQATISPQGYTAPLNEDVLRAITDAGRNMGDPKPADQVADDRVRALTSALDAQFAAVTVLAPGSIYTLASSQSPLLLVVRNDLPVAVQVKLQIEAPSGVHITDVGLQQLPPRGTRQLQIPAEVRFSRQLNLRVQLTTPAGRPLGEQIHVTIHSNAYGNAMTIVTAGAGGLLLLLAGRRLWHRFKGQPDPADEGHEAP</sequence>
<accession>A0A9X4M0H8</accession>
<keyword evidence="1" id="KW-0732">Signal</keyword>
<evidence type="ECO:0000313" key="3">
    <source>
        <dbReference type="Proteomes" id="UP001152755"/>
    </source>
</evidence>
<protein>
    <submittedName>
        <fullName evidence="2">DUF6049 family protein</fullName>
    </submittedName>
</protein>
<proteinExistence type="predicted"/>
<dbReference type="Pfam" id="PF19516">
    <property type="entry name" value="DUF6049"/>
    <property type="match status" value="1"/>
</dbReference>
<dbReference type="EMBL" id="JANRHA010000004">
    <property type="protein sequence ID" value="MDG3014564.1"/>
    <property type="molecule type" value="Genomic_DNA"/>
</dbReference>
<keyword evidence="3" id="KW-1185">Reference proteome</keyword>
<name>A0A9X4M0H8_9ACTN</name>
<evidence type="ECO:0000256" key="1">
    <source>
        <dbReference type="SAM" id="SignalP"/>
    </source>
</evidence>
<dbReference type="RefSeq" id="WP_332519627.1">
    <property type="nucleotide sequence ID" value="NZ_JANRHA010000004.1"/>
</dbReference>
<feature type="signal peptide" evidence="1">
    <location>
        <begin position="1"/>
        <end position="35"/>
    </location>
</feature>